<feature type="transmembrane region" description="Helical" evidence="1">
    <location>
        <begin position="187"/>
        <end position="209"/>
    </location>
</feature>
<feature type="transmembrane region" description="Helical" evidence="1">
    <location>
        <begin position="100"/>
        <end position="126"/>
    </location>
</feature>
<keyword evidence="3" id="KW-1185">Reference proteome</keyword>
<evidence type="ECO:0000256" key="1">
    <source>
        <dbReference type="SAM" id="Phobius"/>
    </source>
</evidence>
<keyword evidence="1" id="KW-0472">Membrane</keyword>
<feature type="transmembrane region" description="Helical" evidence="1">
    <location>
        <begin position="229"/>
        <end position="248"/>
    </location>
</feature>
<organism evidence="2 3">
    <name type="scientific">Cytobacillus gottheilii</name>
    <dbReference type="NCBI Taxonomy" id="859144"/>
    <lineage>
        <taxon>Bacteria</taxon>
        <taxon>Bacillati</taxon>
        <taxon>Bacillota</taxon>
        <taxon>Bacilli</taxon>
        <taxon>Bacillales</taxon>
        <taxon>Bacillaceae</taxon>
        <taxon>Cytobacillus</taxon>
    </lineage>
</organism>
<feature type="transmembrane region" description="Helical" evidence="1">
    <location>
        <begin position="12"/>
        <end position="31"/>
    </location>
</feature>
<evidence type="ECO:0000313" key="2">
    <source>
        <dbReference type="EMBL" id="QVY61087.1"/>
    </source>
</evidence>
<feature type="transmembrane region" description="Helical" evidence="1">
    <location>
        <begin position="471"/>
        <end position="493"/>
    </location>
</feature>
<evidence type="ECO:0000313" key="3">
    <source>
        <dbReference type="Proteomes" id="UP000679247"/>
    </source>
</evidence>
<dbReference type="EMBL" id="CP071709">
    <property type="protein sequence ID" value="QVY61087.1"/>
    <property type="molecule type" value="Genomic_DNA"/>
</dbReference>
<sequence>MFTKWKTPISNYWFIAFPIIILYTFSSRHSITLRTESENVQYNFWDVGLTGVSDLYLIVYFVFPLFLMKTGQQLTNSFDYTHLIRWGSFKKWILHNVKGFSIFNVFLLLIWNAASFAAALGLPFSFQWSELSRLDLDGNDILFTLSNHLSQPLYALILQFLLFFLTMLTIQLFLTILYAITKSKRTIYFSIAFLYAVAILSFKVFPISFKWILLPNYLSLFHGAASFNSIWISFMIIILLFGIGLLALNYIGRDFRAVRHIFITSWPILLFAVIVCTGMVYHASLYSDETLTIWDIWILTFYGTTNDAFQILSLSFYVIAFMGFVYFVQLILQKQLTEMSHYSIIRHKSLLKWFNGWFLMIMWYTGLFLLSLALLLFTISAGFDYSFSLHVELQQDLPVLQVGYHYFVNGFLQIIFYVILVFLITWLTKDVMKSFVILLISILFMFPGMNPGAFIPVGLNSMGQLLTEASVYMISIQLLIAVVIEVIVLVYVLKRRDFMI</sequence>
<feature type="transmembrane region" description="Helical" evidence="1">
    <location>
        <begin position="153"/>
        <end position="180"/>
    </location>
</feature>
<protein>
    <submittedName>
        <fullName evidence="2">Permease</fullName>
    </submittedName>
</protein>
<reference evidence="2 3" key="1">
    <citation type="submission" date="2021-03" db="EMBL/GenBank/DDBJ databases">
        <title>The first data on the complete genome of the tetrodotoxin-producing bacterium.</title>
        <authorList>
            <person name="Melnikova D.I."/>
            <person name="Nijland R."/>
            <person name="Magarlamov T.Y."/>
        </authorList>
    </citation>
    <scope>NUCLEOTIDE SEQUENCE [LARGE SCALE GENOMIC DNA]</scope>
    <source>
        <strain evidence="2 3">1839</strain>
    </source>
</reference>
<keyword evidence="1" id="KW-0812">Transmembrane</keyword>
<feature type="transmembrane region" description="Helical" evidence="1">
    <location>
        <begin position="309"/>
        <end position="332"/>
    </location>
</feature>
<feature type="transmembrane region" description="Helical" evidence="1">
    <location>
        <begin position="435"/>
        <end position="459"/>
    </location>
</feature>
<feature type="transmembrane region" description="Helical" evidence="1">
    <location>
        <begin position="43"/>
        <end position="67"/>
    </location>
</feature>
<feature type="transmembrane region" description="Helical" evidence="1">
    <location>
        <begin position="353"/>
        <end position="383"/>
    </location>
</feature>
<feature type="transmembrane region" description="Helical" evidence="1">
    <location>
        <begin position="403"/>
        <end position="428"/>
    </location>
</feature>
<dbReference type="RefSeq" id="WP_214476030.1">
    <property type="nucleotide sequence ID" value="NZ_CP071709.1"/>
</dbReference>
<name>A0ABX8FC14_9BACI</name>
<accession>A0ABX8FC14</accession>
<keyword evidence="1" id="KW-1133">Transmembrane helix</keyword>
<proteinExistence type="predicted"/>
<feature type="transmembrane region" description="Helical" evidence="1">
    <location>
        <begin position="260"/>
        <end position="281"/>
    </location>
</feature>
<gene>
    <name evidence="2" type="ORF">J1899_19305</name>
</gene>
<dbReference type="Proteomes" id="UP000679247">
    <property type="component" value="Chromosome"/>
</dbReference>